<comment type="caution">
    <text evidence="3">The sequence shown here is derived from an EMBL/GenBank/DDBJ whole genome shotgun (WGS) entry which is preliminary data.</text>
</comment>
<dbReference type="GO" id="GO:0005096">
    <property type="term" value="F:GTPase activator activity"/>
    <property type="evidence" value="ECO:0007669"/>
    <property type="project" value="InterPro"/>
</dbReference>
<dbReference type="InterPro" id="IPR027244">
    <property type="entry name" value="IML1"/>
</dbReference>
<proteinExistence type="predicted"/>
<feature type="compositionally biased region" description="Polar residues" evidence="1">
    <location>
        <begin position="359"/>
        <end position="373"/>
    </location>
</feature>
<feature type="compositionally biased region" description="Basic and acidic residues" evidence="1">
    <location>
        <begin position="541"/>
        <end position="550"/>
    </location>
</feature>
<evidence type="ECO:0000256" key="1">
    <source>
        <dbReference type="SAM" id="MobiDB-lite"/>
    </source>
</evidence>
<feature type="compositionally biased region" description="Gly residues" evidence="1">
    <location>
        <begin position="923"/>
        <end position="933"/>
    </location>
</feature>
<dbReference type="GO" id="GO:1990130">
    <property type="term" value="C:GATOR1 complex"/>
    <property type="evidence" value="ECO:0007669"/>
    <property type="project" value="TreeGrafter"/>
</dbReference>
<dbReference type="PANTHER" id="PTHR13179">
    <property type="entry name" value="DEP DOMAIN CONTAINING PROTEIN 5"/>
    <property type="match status" value="1"/>
</dbReference>
<feature type="domain" description="Vacuolar membrane-associated protein Iml1 N-terminal" evidence="2">
    <location>
        <begin position="1"/>
        <end position="284"/>
    </location>
</feature>
<gene>
    <name evidence="3" type="ORF">TrVE_jg14239</name>
</gene>
<dbReference type="GO" id="GO:1904262">
    <property type="term" value="P:negative regulation of TORC1 signaling"/>
    <property type="evidence" value="ECO:0007669"/>
    <property type="project" value="TreeGrafter"/>
</dbReference>
<sequence length="1177" mass="134035">MFTLKNSLCNTWLYTGKRLVNNGVKIIVKEVRKGKGKVQSGTVNKNTKFSFRTRSGRIIWLVQMSSEMWDVTESTPSSACSRLSINFDKFVLFMHKLFERWKDLDVSHSLSVYFFSRSFVTGKAEVVDLLEHTNNNDATSLCATVNTDQEGRVYEDHYLPVVENETPTNWKDLVPVIKRAFVDYPKRVGWAVDENNSRLPSLAAGGNLLEAINITLNVLRYHYMDRDLTRTGNSIVVVSPGDGVFEVDKELAGITRQRMMDCGVGSDVVSLSLPPLHMTPFFVYRNPPTEQQEQKSFTDWKTYFECPHWLNVCFVDYDQGDQEEDFSSCDSSSVNFKNFNGFADEVEGQPSSGRRRKNSYSNASATAQANPNQERVEDDDDRDFHEVLAAVRPKNKGGVPRTLLSLLGWSGDTKHISRRGGAPGMSTTIKNLSGGTHSGGRASYERESLDLKDRAESDERQLDSSRHSSRGSRDSDSWIAGHSLSPSSLKGSFLHAVSSSIGPLGSALSMSPGRGGMAGSYERNILPPRLGIKYNEYKEPMRSGSDEQLEKLSSSPTGQITQRRGIKILGRVDSSSEKDRDRDRDRDRIETKRSSSPRSPGRTGMMGAKSGRNAIARMNSSNLAPPATGKSKQNRFKLNPFRVDDEKELLRRRTHNRRRWSHVFPQGVAEFKRHAFINWKSLCQPAILPLTTDFFPSEESLRDDFLFNTYSVTLGALDSTHYNSHAELMNELILQRLTQDLQVVARDALPPGRRLHENINVLSMGHRIAQLEYNHSENVIEITQYVARWASNNSDKTGQGDKNNENSKGIQVYNYSVYNKAQETFVPNRQQFRKYGVDYPWNSLDNLICGDDDKILTQGQNYRRILFALVPEVSESSKGMEADVEEYKEKFRRLIDYLSQRCGQQIAVDLAGISEPSKAHGSPRGGAGGGGGVSRRPLRRKETKREHRNIILPLAEKKRRNKRYEWAVMQLGANFNPRRVFRISFQWLVASSPRIETEVKSLLRKCVQFGLTLHQFPETSISSSLFLHAFISPPRIIVEKGGEWIESMLLKNEEHGFVDDGWRNTDYDIPGLPNFKFKPKSKYSPKREAARQLIHVSGEFFVRILRDENSKVAFFYCNNRDKNASTNLSVHFKEFRTMIKRYERVWNEERKEKEKRMKKEEELHAKRVIENNSKASE</sequence>
<organism evidence="3 4">
    <name type="scientific">Triparma verrucosa</name>
    <dbReference type="NCBI Taxonomy" id="1606542"/>
    <lineage>
        <taxon>Eukaryota</taxon>
        <taxon>Sar</taxon>
        <taxon>Stramenopiles</taxon>
        <taxon>Ochrophyta</taxon>
        <taxon>Bolidophyceae</taxon>
        <taxon>Parmales</taxon>
        <taxon>Triparmaceae</taxon>
        <taxon>Triparma</taxon>
    </lineage>
</organism>
<feature type="compositionally biased region" description="Polar residues" evidence="1">
    <location>
        <begin position="551"/>
        <end position="562"/>
    </location>
</feature>
<evidence type="ECO:0000313" key="3">
    <source>
        <dbReference type="EMBL" id="GMH85159.1"/>
    </source>
</evidence>
<feature type="region of interest" description="Disordered" evidence="1">
    <location>
        <begin position="414"/>
        <end position="478"/>
    </location>
</feature>
<dbReference type="PANTHER" id="PTHR13179:SF8">
    <property type="entry name" value="GATOR COMPLEX PROTEIN DEPDC5"/>
    <property type="match status" value="1"/>
</dbReference>
<dbReference type="Pfam" id="PF12257">
    <property type="entry name" value="IML1"/>
    <property type="match status" value="1"/>
</dbReference>
<feature type="compositionally biased region" description="Basic and acidic residues" evidence="1">
    <location>
        <begin position="574"/>
        <end position="593"/>
    </location>
</feature>
<evidence type="ECO:0000313" key="4">
    <source>
        <dbReference type="Proteomes" id="UP001165160"/>
    </source>
</evidence>
<protein>
    <recommendedName>
        <fullName evidence="2">Vacuolar membrane-associated protein Iml1 N-terminal domain-containing protein</fullName>
    </recommendedName>
</protein>
<feature type="compositionally biased region" description="Basic and acidic residues" evidence="1">
    <location>
        <begin position="1150"/>
        <end position="1169"/>
    </location>
</feature>
<feature type="region of interest" description="Disordered" evidence="1">
    <location>
        <begin position="343"/>
        <end position="380"/>
    </location>
</feature>
<dbReference type="GO" id="GO:0010508">
    <property type="term" value="P:positive regulation of autophagy"/>
    <property type="evidence" value="ECO:0007669"/>
    <property type="project" value="TreeGrafter"/>
</dbReference>
<dbReference type="InterPro" id="IPR048255">
    <property type="entry name" value="IML1_N"/>
</dbReference>
<dbReference type="EMBL" id="BRXX01000045">
    <property type="protein sequence ID" value="GMH85159.1"/>
    <property type="molecule type" value="Genomic_DNA"/>
</dbReference>
<feature type="compositionally biased region" description="Polar residues" evidence="1">
    <location>
        <begin position="425"/>
        <end position="435"/>
    </location>
</feature>
<keyword evidence="4" id="KW-1185">Reference proteome</keyword>
<reference evidence="4" key="1">
    <citation type="journal article" date="2023" name="Commun. Biol.">
        <title>Genome analysis of Parmales, the sister group of diatoms, reveals the evolutionary specialization of diatoms from phago-mixotrophs to photoautotrophs.</title>
        <authorList>
            <person name="Ban H."/>
            <person name="Sato S."/>
            <person name="Yoshikawa S."/>
            <person name="Yamada K."/>
            <person name="Nakamura Y."/>
            <person name="Ichinomiya M."/>
            <person name="Sato N."/>
            <person name="Blanc-Mathieu R."/>
            <person name="Endo H."/>
            <person name="Kuwata A."/>
            <person name="Ogata H."/>
        </authorList>
    </citation>
    <scope>NUCLEOTIDE SEQUENCE [LARGE SCALE GENOMIC DNA]</scope>
    <source>
        <strain evidence="4">NIES 3699</strain>
    </source>
</reference>
<dbReference type="Proteomes" id="UP001165160">
    <property type="component" value="Unassembled WGS sequence"/>
</dbReference>
<evidence type="ECO:0000259" key="2">
    <source>
        <dbReference type="Pfam" id="PF12257"/>
    </source>
</evidence>
<accession>A0A9W7ELG4</accession>
<feature type="compositionally biased region" description="Basic and acidic residues" evidence="1">
    <location>
        <begin position="443"/>
        <end position="476"/>
    </location>
</feature>
<feature type="region of interest" description="Disordered" evidence="1">
    <location>
        <begin position="1150"/>
        <end position="1177"/>
    </location>
</feature>
<feature type="region of interest" description="Disordered" evidence="1">
    <location>
        <begin position="914"/>
        <end position="944"/>
    </location>
</feature>
<name>A0A9W7ELG4_9STRA</name>
<feature type="region of interest" description="Disordered" evidence="1">
    <location>
        <begin position="541"/>
        <end position="608"/>
    </location>
</feature>
<dbReference type="AlphaFoldDB" id="A0A9W7ELG4"/>